<proteinExistence type="predicted"/>
<accession>A0ABY7S5Q1</accession>
<organism evidence="2 3">
    <name type="scientific">Paracoccus saliphilus</name>
    <dbReference type="NCBI Taxonomy" id="405559"/>
    <lineage>
        <taxon>Bacteria</taxon>
        <taxon>Pseudomonadati</taxon>
        <taxon>Pseudomonadota</taxon>
        <taxon>Alphaproteobacteria</taxon>
        <taxon>Rhodobacterales</taxon>
        <taxon>Paracoccaceae</taxon>
        <taxon>Paracoccus</taxon>
    </lineage>
</organism>
<dbReference type="Proteomes" id="UP001215549">
    <property type="component" value="Chromosome"/>
</dbReference>
<keyword evidence="1" id="KW-0732">Signal</keyword>
<feature type="chain" id="PRO_5045779908" evidence="1">
    <location>
        <begin position="51"/>
        <end position="140"/>
    </location>
</feature>
<dbReference type="EMBL" id="CP067140">
    <property type="protein sequence ID" value="WCR02400.1"/>
    <property type="molecule type" value="Genomic_DNA"/>
</dbReference>
<evidence type="ECO:0000256" key="1">
    <source>
        <dbReference type="SAM" id="SignalP"/>
    </source>
</evidence>
<sequence>MADVDVRAAFRLRHRQGTGFQVIRYRMRKIAYIVMALFLALYGASTAAQAASASAMTIEMVTSAEPGMNMANCQACEIDEDTTAGGLACGMVCTPPLAATFTASIGPIMAPHLPQERPSSKILATGLTGSPDPFPPRTLI</sequence>
<keyword evidence="3" id="KW-1185">Reference proteome</keyword>
<gene>
    <name evidence="2" type="ORF">JHX88_16205</name>
</gene>
<evidence type="ECO:0000313" key="3">
    <source>
        <dbReference type="Proteomes" id="UP001215549"/>
    </source>
</evidence>
<dbReference type="RefSeq" id="WP_141225790.1">
    <property type="nucleotide sequence ID" value="NZ_FTOU01000004.1"/>
</dbReference>
<feature type="signal peptide" evidence="1">
    <location>
        <begin position="1"/>
        <end position="50"/>
    </location>
</feature>
<reference evidence="2 3" key="1">
    <citation type="submission" date="2021-01" db="EMBL/GenBank/DDBJ databases">
        <title>Biogeographic distribution of Paracoccus.</title>
        <authorList>
            <person name="Hollensteiner J."/>
            <person name="Leineberger J."/>
            <person name="Brinkhoff T."/>
            <person name="Daniel R."/>
        </authorList>
    </citation>
    <scope>NUCLEOTIDE SEQUENCE [LARGE SCALE GENOMIC DNA]</scope>
    <source>
        <strain evidence="2 3">DSM 18447</strain>
    </source>
</reference>
<name>A0ABY7S5Q1_9RHOB</name>
<evidence type="ECO:0000313" key="2">
    <source>
        <dbReference type="EMBL" id="WCR02400.1"/>
    </source>
</evidence>
<protein>
    <submittedName>
        <fullName evidence="2">Uncharacterized protein</fullName>
    </submittedName>
</protein>